<feature type="domain" description="Transcription regulator PadR C-terminal" evidence="2">
    <location>
        <begin position="93"/>
        <end position="175"/>
    </location>
</feature>
<dbReference type="AlphaFoldDB" id="A0A5C8ZVB5"/>
<dbReference type="RefSeq" id="WP_148064151.1">
    <property type="nucleotide sequence ID" value="NZ_VRYZ01000004.1"/>
</dbReference>
<dbReference type="InterPro" id="IPR018309">
    <property type="entry name" value="Tscrpt_reg_PadR_C"/>
</dbReference>
<dbReference type="EMBL" id="VRYZ01000004">
    <property type="protein sequence ID" value="TXS91520.1"/>
    <property type="molecule type" value="Genomic_DNA"/>
</dbReference>
<protein>
    <submittedName>
        <fullName evidence="3">PadR family transcriptional regulator</fullName>
    </submittedName>
</protein>
<gene>
    <name evidence="3" type="ORF">FVW59_10125</name>
</gene>
<dbReference type="InterPro" id="IPR005149">
    <property type="entry name" value="Tscrpt_reg_PadR_N"/>
</dbReference>
<dbReference type="Gene3D" id="6.10.140.190">
    <property type="match status" value="1"/>
</dbReference>
<feature type="domain" description="Transcription regulator PadR N-terminal" evidence="1">
    <location>
        <begin position="8"/>
        <end position="81"/>
    </location>
</feature>
<comment type="caution">
    <text evidence="3">The sequence shown here is derived from an EMBL/GenBank/DDBJ whole genome shotgun (WGS) entry which is preliminary data.</text>
</comment>
<evidence type="ECO:0000259" key="1">
    <source>
        <dbReference type="Pfam" id="PF03551"/>
    </source>
</evidence>
<dbReference type="InterPro" id="IPR036390">
    <property type="entry name" value="WH_DNA-bd_sf"/>
</dbReference>
<evidence type="ECO:0000259" key="2">
    <source>
        <dbReference type="Pfam" id="PF10400"/>
    </source>
</evidence>
<evidence type="ECO:0000313" key="3">
    <source>
        <dbReference type="EMBL" id="TXS91520.1"/>
    </source>
</evidence>
<dbReference type="InterPro" id="IPR036388">
    <property type="entry name" value="WH-like_DNA-bd_sf"/>
</dbReference>
<keyword evidence="4" id="KW-1185">Reference proteome</keyword>
<dbReference type="SUPFAM" id="SSF46785">
    <property type="entry name" value="Winged helix' DNA-binding domain"/>
    <property type="match status" value="1"/>
</dbReference>
<dbReference type="Proteomes" id="UP000321933">
    <property type="component" value="Unassembled WGS sequence"/>
</dbReference>
<evidence type="ECO:0000313" key="4">
    <source>
        <dbReference type="Proteomes" id="UP000321933"/>
    </source>
</evidence>
<dbReference type="PANTHER" id="PTHR43252">
    <property type="entry name" value="TRANSCRIPTIONAL REGULATOR YQJI"/>
    <property type="match status" value="1"/>
</dbReference>
<dbReference type="OrthoDB" id="3186544at2"/>
<organism evidence="3 4">
    <name type="scientific">Parahaliea aestuarii</name>
    <dbReference type="NCBI Taxonomy" id="1852021"/>
    <lineage>
        <taxon>Bacteria</taxon>
        <taxon>Pseudomonadati</taxon>
        <taxon>Pseudomonadota</taxon>
        <taxon>Gammaproteobacteria</taxon>
        <taxon>Cellvibrionales</taxon>
        <taxon>Halieaceae</taxon>
        <taxon>Parahaliea</taxon>
    </lineage>
</organism>
<sequence length="184" mass="20984">MALSHAIMTALIEDEMSGYELAKAFDVSLGLFWHASHQQIYQELRKLVARGWLEKEAVAQQGKPDKSVHRLTGAGREALAEWVWGESKVQEAKDDLWVKLYNLSADNVSRLSAEIAMRRKEMMGRLYLYEKIRRRHYDKPEALPLRRKGVYLALIAGIRQGEQFLAWCDEALELLAGVESSVAP</sequence>
<reference evidence="3 4" key="1">
    <citation type="submission" date="2019-08" db="EMBL/GenBank/DDBJ databases">
        <title>Parahaliea maris sp. nov., isolated from the surface seawater.</title>
        <authorList>
            <person name="Liu Y."/>
        </authorList>
    </citation>
    <scope>NUCLEOTIDE SEQUENCE [LARGE SCALE GENOMIC DNA]</scope>
    <source>
        <strain evidence="3 4">S2-26</strain>
    </source>
</reference>
<dbReference type="PANTHER" id="PTHR43252:SF4">
    <property type="entry name" value="TRANSCRIPTIONAL REGULATORY PROTEIN"/>
    <property type="match status" value="1"/>
</dbReference>
<name>A0A5C8ZVB5_9GAMM</name>
<dbReference type="Gene3D" id="1.10.10.10">
    <property type="entry name" value="Winged helix-like DNA-binding domain superfamily/Winged helix DNA-binding domain"/>
    <property type="match status" value="1"/>
</dbReference>
<proteinExistence type="predicted"/>
<dbReference type="Pfam" id="PF03551">
    <property type="entry name" value="PadR"/>
    <property type="match status" value="1"/>
</dbReference>
<dbReference type="Pfam" id="PF10400">
    <property type="entry name" value="Vir_act_alpha_C"/>
    <property type="match status" value="1"/>
</dbReference>
<accession>A0A5C8ZVB5</accession>